<dbReference type="Proteomes" id="UP000230842">
    <property type="component" value="Unassembled WGS sequence"/>
</dbReference>
<organism evidence="2 3">
    <name type="scientific">Mumia flava</name>
    <dbReference type="NCBI Taxonomy" id="1348852"/>
    <lineage>
        <taxon>Bacteria</taxon>
        <taxon>Bacillati</taxon>
        <taxon>Actinomycetota</taxon>
        <taxon>Actinomycetes</taxon>
        <taxon>Propionibacteriales</taxon>
        <taxon>Nocardioidaceae</taxon>
        <taxon>Mumia</taxon>
    </lineage>
</organism>
<dbReference type="Gene3D" id="3.10.450.50">
    <property type="match status" value="1"/>
</dbReference>
<protein>
    <submittedName>
        <fullName evidence="2">SnoaL-like protein</fullName>
    </submittedName>
</protein>
<comment type="caution">
    <text evidence="2">The sequence shown here is derived from an EMBL/GenBank/DDBJ whole genome shotgun (WGS) entry which is preliminary data.</text>
</comment>
<dbReference type="EMBL" id="PGEZ01000001">
    <property type="protein sequence ID" value="PJJ56930.1"/>
    <property type="molecule type" value="Genomic_DNA"/>
</dbReference>
<evidence type="ECO:0000259" key="1">
    <source>
        <dbReference type="Pfam" id="PF12680"/>
    </source>
</evidence>
<feature type="domain" description="SnoaL-like" evidence="1">
    <location>
        <begin position="14"/>
        <end position="119"/>
    </location>
</feature>
<dbReference type="SUPFAM" id="SSF54427">
    <property type="entry name" value="NTF2-like"/>
    <property type="match status" value="1"/>
</dbReference>
<evidence type="ECO:0000313" key="3">
    <source>
        <dbReference type="Proteomes" id="UP000230842"/>
    </source>
</evidence>
<dbReference type="PANTHER" id="PTHR38436">
    <property type="entry name" value="POLYKETIDE CYCLASE SNOAL-LIKE DOMAIN"/>
    <property type="match status" value="1"/>
</dbReference>
<gene>
    <name evidence="2" type="ORF">CLV56_1148</name>
</gene>
<dbReference type="InterPro" id="IPR032710">
    <property type="entry name" value="NTF2-like_dom_sf"/>
</dbReference>
<reference evidence="2 3" key="1">
    <citation type="submission" date="2017-11" db="EMBL/GenBank/DDBJ databases">
        <title>Genomic Encyclopedia of Archaeal and Bacterial Type Strains, Phase II (KMG-II): From Individual Species to Whole Genera.</title>
        <authorList>
            <person name="Goeker M."/>
        </authorList>
    </citation>
    <scope>NUCLEOTIDE SEQUENCE [LARGE SCALE GENOMIC DNA]</scope>
    <source>
        <strain evidence="2 3">DSM 27763</strain>
    </source>
</reference>
<dbReference type="Pfam" id="PF12680">
    <property type="entry name" value="SnoaL_2"/>
    <property type="match status" value="1"/>
</dbReference>
<proteinExistence type="predicted"/>
<dbReference type="InterPro" id="IPR037401">
    <property type="entry name" value="SnoaL-like"/>
</dbReference>
<dbReference type="PANTHER" id="PTHR38436:SF1">
    <property type="entry name" value="ESTER CYCLASE"/>
    <property type="match status" value="1"/>
</dbReference>
<evidence type="ECO:0000313" key="2">
    <source>
        <dbReference type="EMBL" id="PJJ56930.1"/>
    </source>
</evidence>
<dbReference type="OrthoDB" id="3687006at2"/>
<dbReference type="AlphaFoldDB" id="A0A2M9BG60"/>
<dbReference type="InterPro" id="IPR009959">
    <property type="entry name" value="Cyclase_SnoaL-like"/>
</dbReference>
<accession>A0A2M9BG60</accession>
<name>A0A2M9BG60_9ACTN</name>
<dbReference type="RefSeq" id="WP_100414517.1">
    <property type="nucleotide sequence ID" value="NZ_PGEZ01000001.1"/>
</dbReference>
<dbReference type="GO" id="GO:0030638">
    <property type="term" value="P:polyketide metabolic process"/>
    <property type="evidence" value="ECO:0007669"/>
    <property type="project" value="InterPro"/>
</dbReference>
<keyword evidence="3" id="KW-1185">Reference proteome</keyword>
<sequence>MDERAMLDLAVGLAEAKSRQDVDAALQLLHPAIQLEAPALGGRAQGRAENERALRWFFTVFPDYRVELAGHAAGADVLVCWGTAHLTMSGDRLGVPADGARVDLPVTIRFTFADGLIASERFDFDLATLCAGSGASTDAVRERLFGTERAA</sequence>